<name>A0A238KL99_9RHOB</name>
<sequence length="151" mass="16318">MMLSRTYSLLAFVLIFGFVLLAQMGVHFVANDALVVLLPGDGCGQVLDFRLQTLVKSCLWGAYIAASLVAFSFATVMTYGRGTILFVLATFASISAFLVGGITNLRYTEHLNSCDIFFMGRDAPNLNFGAVGFLILLVVLALHKAPSQKSI</sequence>
<proteinExistence type="predicted"/>
<protein>
    <submittedName>
        <fullName evidence="2">Uncharacterized protein</fullName>
    </submittedName>
</protein>
<dbReference type="Proteomes" id="UP000203464">
    <property type="component" value="Unassembled WGS sequence"/>
</dbReference>
<feature type="transmembrane region" description="Helical" evidence="1">
    <location>
        <begin position="59"/>
        <end position="77"/>
    </location>
</feature>
<dbReference type="RefSeq" id="WP_143849641.1">
    <property type="nucleotide sequence ID" value="NZ_FXYD01000004.1"/>
</dbReference>
<reference evidence="3" key="1">
    <citation type="submission" date="2017-05" db="EMBL/GenBank/DDBJ databases">
        <authorList>
            <person name="Rodrigo-Torres L."/>
            <person name="Arahal R. D."/>
            <person name="Lucena T."/>
        </authorList>
    </citation>
    <scope>NUCLEOTIDE SEQUENCE [LARGE SCALE GENOMIC DNA]</scope>
    <source>
        <strain evidence="3">CECT 8868</strain>
    </source>
</reference>
<dbReference type="EMBL" id="FXYD01000004">
    <property type="protein sequence ID" value="SMX42852.1"/>
    <property type="molecule type" value="Genomic_DNA"/>
</dbReference>
<accession>A0A238KL99</accession>
<dbReference type="AlphaFoldDB" id="A0A238KL99"/>
<feature type="transmembrane region" description="Helical" evidence="1">
    <location>
        <begin position="125"/>
        <end position="142"/>
    </location>
</feature>
<keyword evidence="1" id="KW-0472">Membrane</keyword>
<keyword evidence="1" id="KW-0812">Transmembrane</keyword>
<keyword evidence="3" id="KW-1185">Reference proteome</keyword>
<gene>
    <name evidence="2" type="ORF">OCA8868_02863</name>
</gene>
<evidence type="ECO:0000256" key="1">
    <source>
        <dbReference type="SAM" id="Phobius"/>
    </source>
</evidence>
<organism evidence="2 3">
    <name type="scientific">Octadecabacter ascidiaceicola</name>
    <dbReference type="NCBI Taxonomy" id="1655543"/>
    <lineage>
        <taxon>Bacteria</taxon>
        <taxon>Pseudomonadati</taxon>
        <taxon>Pseudomonadota</taxon>
        <taxon>Alphaproteobacteria</taxon>
        <taxon>Rhodobacterales</taxon>
        <taxon>Roseobacteraceae</taxon>
        <taxon>Octadecabacter</taxon>
    </lineage>
</organism>
<evidence type="ECO:0000313" key="3">
    <source>
        <dbReference type="Proteomes" id="UP000203464"/>
    </source>
</evidence>
<feature type="transmembrane region" description="Helical" evidence="1">
    <location>
        <begin position="7"/>
        <end position="30"/>
    </location>
</feature>
<feature type="transmembrane region" description="Helical" evidence="1">
    <location>
        <begin position="84"/>
        <end position="105"/>
    </location>
</feature>
<evidence type="ECO:0000313" key="2">
    <source>
        <dbReference type="EMBL" id="SMX42852.1"/>
    </source>
</evidence>
<keyword evidence="1" id="KW-1133">Transmembrane helix</keyword>